<dbReference type="SUPFAM" id="SSF50952">
    <property type="entry name" value="Soluble quinoprotein glucose dehydrogenase"/>
    <property type="match status" value="1"/>
</dbReference>
<feature type="region of interest" description="Disordered" evidence="1">
    <location>
        <begin position="238"/>
        <end position="263"/>
    </location>
</feature>
<dbReference type="SMART" id="SM00089">
    <property type="entry name" value="PKD"/>
    <property type="match status" value="1"/>
</dbReference>
<gene>
    <name evidence="4" type="ORF">N2K95_06870</name>
</gene>
<evidence type="ECO:0000256" key="1">
    <source>
        <dbReference type="SAM" id="MobiDB-lite"/>
    </source>
</evidence>
<dbReference type="CDD" id="cd00146">
    <property type="entry name" value="PKD"/>
    <property type="match status" value="1"/>
</dbReference>
<reference evidence="4" key="1">
    <citation type="submission" date="2022-09" db="EMBL/GenBank/DDBJ databases">
        <title>Novel species in genus Arthrobacter.</title>
        <authorList>
            <person name="Liu Y."/>
        </authorList>
    </citation>
    <scope>NUCLEOTIDE SEQUENCE</scope>
    <source>
        <strain evidence="4">Zg-Y815</strain>
    </source>
</reference>
<dbReference type="InterPro" id="IPR000601">
    <property type="entry name" value="PKD_dom"/>
</dbReference>
<dbReference type="RefSeq" id="WP_260653457.1">
    <property type="nucleotide sequence ID" value="NZ_CP104275.1"/>
</dbReference>
<protein>
    <submittedName>
        <fullName evidence="4">PQQ-dependent sugar dehydrogenase</fullName>
    </submittedName>
</protein>
<dbReference type="SUPFAM" id="SSF49299">
    <property type="entry name" value="PKD domain"/>
    <property type="match status" value="1"/>
</dbReference>
<evidence type="ECO:0000313" key="4">
    <source>
        <dbReference type="EMBL" id="UWX98365.1"/>
    </source>
</evidence>
<dbReference type="Pfam" id="PF07995">
    <property type="entry name" value="GSDH"/>
    <property type="match status" value="1"/>
</dbReference>
<dbReference type="InterPro" id="IPR011041">
    <property type="entry name" value="Quinoprot_gluc/sorb_DH_b-prop"/>
</dbReference>
<feature type="chain" id="PRO_5045700786" evidence="2">
    <location>
        <begin position="51"/>
        <end position="733"/>
    </location>
</feature>
<dbReference type="Pfam" id="PF18911">
    <property type="entry name" value="PKD_4"/>
    <property type="match status" value="1"/>
</dbReference>
<dbReference type="InterPro" id="IPR011042">
    <property type="entry name" value="6-blade_b-propeller_TolB-like"/>
</dbReference>
<dbReference type="Gene3D" id="2.60.40.10">
    <property type="entry name" value="Immunoglobulins"/>
    <property type="match status" value="1"/>
</dbReference>
<dbReference type="EMBL" id="CP104275">
    <property type="protein sequence ID" value="UWX98365.1"/>
    <property type="molecule type" value="Genomic_DNA"/>
</dbReference>
<evidence type="ECO:0000313" key="5">
    <source>
        <dbReference type="Proteomes" id="UP001059859"/>
    </source>
</evidence>
<feature type="region of interest" description="Disordered" evidence="1">
    <location>
        <begin position="154"/>
        <end position="174"/>
    </location>
</feature>
<keyword evidence="2" id="KW-0732">Signal</keyword>
<accession>A0ABY5YTE2</accession>
<evidence type="ECO:0000256" key="2">
    <source>
        <dbReference type="SAM" id="SignalP"/>
    </source>
</evidence>
<feature type="domain" description="PKD" evidence="3">
    <location>
        <begin position="534"/>
        <end position="624"/>
    </location>
</feature>
<feature type="region of interest" description="Disordered" evidence="1">
    <location>
        <begin position="1"/>
        <end position="26"/>
    </location>
</feature>
<dbReference type="PANTHER" id="PTHR19328">
    <property type="entry name" value="HEDGEHOG-INTERACTING PROTEIN"/>
    <property type="match status" value="1"/>
</dbReference>
<keyword evidence="5" id="KW-1185">Reference proteome</keyword>
<dbReference type="Gene3D" id="2.120.10.30">
    <property type="entry name" value="TolB, C-terminal domain"/>
    <property type="match status" value="1"/>
</dbReference>
<sequence length="733" mass="78591">MTVTRRGLAQSPGHRTDASKTSAKRARRGSMALALAALMAVSLAVAPAQAKPRPGAPATPPPDSAFQKVTLNDFPGEPVDLAVLPNKDVLHTTRQGEVWLNDSSTGLNTLAGTLDVYEHDEEGLQSIAIDPKFGQRGHNWVYMYYSPPLDTPVDDPATPGVNEGDAPATGTPADFEPFKGYLQLSRFRFDGATIDLASEQRMLEVPVDRGLCCHVGGDIVFDAQGNLYLSTGDDTNPFSSGGYAPLDERPESNPAYDAQRTSANTNDLRGKVLRITPQRDGGYTIPRGNLFRRGTPLTRPEIYVMGLRNPFRIELDRKTGELFIADYSPDAGTADPLRGPAGTGKWAVVTEPSNYGWPYCATAELPYVDYDFATNTSGAAFDCSAPVNESPNNTGLRELPPVAQPEVWYSYDVSETFPELGTGGIGPMAGPVYNFDKRASKGRDSVAWPRYYDGKSFMYEWTRDYIKAMTMRRGELVSIEDVVSSIVVDNPMDMEFGPDGAMYVLEYGDGYFGENPDAQLSRIDYIGEGGNHSPVAVASGTPTVGLPPLTVQFSSAGTTDADGDRLRYAWDFNSDGVVDSRDPNPTYTYEEIGTYRASLQVTDRGGRHGGKSSSAEVVVEVGNQAPVVEFVTPVAGQTFQFGDTVSYEVLVTDDQPVDCSSVQVTYILGHDAHGHPQTSTSGCTGTITTTVPAGHDPGTDNLAGVFSATYTDGGEGGTGPLTGTAEVVLTPSN</sequence>
<proteinExistence type="predicted"/>
<dbReference type="InterPro" id="IPR035986">
    <property type="entry name" value="PKD_dom_sf"/>
</dbReference>
<dbReference type="InterPro" id="IPR012938">
    <property type="entry name" value="Glc/Sorbosone_DH"/>
</dbReference>
<dbReference type="PANTHER" id="PTHR19328:SF75">
    <property type="entry name" value="ALDOSE SUGAR DEHYDROGENASE YLII"/>
    <property type="match status" value="1"/>
</dbReference>
<evidence type="ECO:0000259" key="3">
    <source>
        <dbReference type="PROSITE" id="PS50093"/>
    </source>
</evidence>
<name>A0ABY5YTE2_9MICC</name>
<dbReference type="PROSITE" id="PS50093">
    <property type="entry name" value="PKD"/>
    <property type="match status" value="1"/>
</dbReference>
<dbReference type="InterPro" id="IPR022409">
    <property type="entry name" value="PKD/Chitinase_dom"/>
</dbReference>
<feature type="signal peptide" evidence="2">
    <location>
        <begin position="1"/>
        <end position="50"/>
    </location>
</feature>
<organism evidence="4 5">
    <name type="scientific">Arthrobacter zhaoxinii</name>
    <dbReference type="NCBI Taxonomy" id="2964616"/>
    <lineage>
        <taxon>Bacteria</taxon>
        <taxon>Bacillati</taxon>
        <taxon>Actinomycetota</taxon>
        <taxon>Actinomycetes</taxon>
        <taxon>Micrococcales</taxon>
        <taxon>Micrococcaceae</taxon>
        <taxon>Arthrobacter</taxon>
    </lineage>
</organism>
<dbReference type="Proteomes" id="UP001059859">
    <property type="component" value="Chromosome"/>
</dbReference>
<dbReference type="InterPro" id="IPR013783">
    <property type="entry name" value="Ig-like_fold"/>
</dbReference>